<keyword evidence="3" id="KW-0808">Transferase</keyword>
<dbReference type="GO" id="GO:0004674">
    <property type="term" value="F:protein serine/threonine kinase activity"/>
    <property type="evidence" value="ECO:0007669"/>
    <property type="project" value="UniProtKB-KW"/>
</dbReference>
<sequence length="435" mass="47907">MVKTVGKYQVGRTIGEGTFGKVKLAINTENGEKMAIKVLDKSIIQRQNMGAQVKREISIMKLVRHPYVVQLKEVLASSSKIFLVCELITGGELFDKIVEKQRFTEDEARFYFRQLLEGMEYCHSQGVCHRDLKPENILLDGAGNVKISDFGLSNLYSGGDDEALKLLHTTCGTPNYVAPEVLADKGYDGRMADVWSMGVILYVLLAGFLPFDEPSMSTLFSKIQAADFSYPRWFSPEARSVIDRILVPDPKQRLTLAQMKAHPFWEAGTAVEISSSTPDVIVPTEAEVDSAVQEGVEPEKTEQSGTIEPPSVGDMEHSSTRRGSVRLNTFETMLDPAEIVSTLTTALQEMGCELRVFEASNKIKACLMTAKGMIGVVLQVYLSDGAGSPSMVEVRRGKGDNLEFSKFCKELMETKLTDVVHKTTVDNVGEPVAAA</sequence>
<keyword evidence="12" id="KW-1133">Transmembrane helix</keyword>
<evidence type="ECO:0000256" key="3">
    <source>
        <dbReference type="ARBA" id="ARBA00022679"/>
    </source>
</evidence>
<dbReference type="Gene3D" id="1.10.510.10">
    <property type="entry name" value="Transferase(Phosphotransferase) domain 1"/>
    <property type="match status" value="1"/>
</dbReference>
<dbReference type="PROSITE" id="PS50011">
    <property type="entry name" value="PROTEIN_KINASE_DOM"/>
    <property type="match status" value="1"/>
</dbReference>
<evidence type="ECO:0000256" key="8">
    <source>
        <dbReference type="ARBA" id="ARBA00048679"/>
    </source>
</evidence>
<evidence type="ECO:0000256" key="4">
    <source>
        <dbReference type="ARBA" id="ARBA00022741"/>
    </source>
</evidence>
<dbReference type="GO" id="GO:0007165">
    <property type="term" value="P:signal transduction"/>
    <property type="evidence" value="ECO:0007669"/>
    <property type="project" value="TreeGrafter"/>
</dbReference>
<gene>
    <name evidence="14" type="primary">PK</name>
    <name evidence="14" type="ORF">Esi_0017_0076</name>
</gene>
<dbReference type="InterPro" id="IPR008271">
    <property type="entry name" value="Ser/Thr_kinase_AS"/>
</dbReference>
<evidence type="ECO:0000256" key="11">
    <source>
        <dbReference type="SAM" id="MobiDB-lite"/>
    </source>
</evidence>
<keyword evidence="12" id="KW-0812">Transmembrane</keyword>
<dbReference type="STRING" id="2880.D7FMK2"/>
<feature type="region of interest" description="Disordered" evidence="11">
    <location>
        <begin position="293"/>
        <end position="321"/>
    </location>
</feature>
<comment type="similarity">
    <text evidence="10">Belongs to the protein kinase superfamily.</text>
</comment>
<reference evidence="14 15" key="1">
    <citation type="journal article" date="2010" name="Nature">
        <title>The Ectocarpus genome and the independent evolution of multicellularity in brown algae.</title>
        <authorList>
            <person name="Cock J.M."/>
            <person name="Sterck L."/>
            <person name="Rouze P."/>
            <person name="Scornet D."/>
            <person name="Allen A.E."/>
            <person name="Amoutzias G."/>
            <person name="Anthouard V."/>
            <person name="Artiguenave F."/>
            <person name="Aury J.M."/>
            <person name="Badger J.H."/>
            <person name="Beszteri B."/>
            <person name="Billiau K."/>
            <person name="Bonnet E."/>
            <person name="Bothwell J.H."/>
            <person name="Bowler C."/>
            <person name="Boyen C."/>
            <person name="Brownlee C."/>
            <person name="Carrano C.J."/>
            <person name="Charrier B."/>
            <person name="Cho G.Y."/>
            <person name="Coelho S.M."/>
            <person name="Collen J."/>
            <person name="Corre E."/>
            <person name="Da Silva C."/>
            <person name="Delage L."/>
            <person name="Delaroque N."/>
            <person name="Dittami S.M."/>
            <person name="Doulbeau S."/>
            <person name="Elias M."/>
            <person name="Farnham G."/>
            <person name="Gachon C.M."/>
            <person name="Gschloessl B."/>
            <person name="Heesch S."/>
            <person name="Jabbari K."/>
            <person name="Jubin C."/>
            <person name="Kawai H."/>
            <person name="Kimura K."/>
            <person name="Kloareg B."/>
            <person name="Kupper F.C."/>
            <person name="Lang D."/>
            <person name="Le Bail A."/>
            <person name="Leblanc C."/>
            <person name="Lerouge P."/>
            <person name="Lohr M."/>
            <person name="Lopez P.J."/>
            <person name="Martens C."/>
            <person name="Maumus F."/>
            <person name="Michel G."/>
            <person name="Miranda-Saavedra D."/>
            <person name="Morales J."/>
            <person name="Moreau H."/>
            <person name="Motomura T."/>
            <person name="Nagasato C."/>
            <person name="Napoli C.A."/>
            <person name="Nelson D.R."/>
            <person name="Nyvall-Collen P."/>
            <person name="Peters A.F."/>
            <person name="Pommier C."/>
            <person name="Potin P."/>
            <person name="Poulain J."/>
            <person name="Quesneville H."/>
            <person name="Read B."/>
            <person name="Rensing S.A."/>
            <person name="Ritter A."/>
            <person name="Rousvoal S."/>
            <person name="Samanta M."/>
            <person name="Samson G."/>
            <person name="Schroeder D.C."/>
            <person name="Segurens B."/>
            <person name="Strittmatter M."/>
            <person name="Tonon T."/>
            <person name="Tregear J.W."/>
            <person name="Valentin K."/>
            <person name="von Dassow P."/>
            <person name="Yamagishi T."/>
            <person name="Van de Peer Y."/>
            <person name="Wincker P."/>
        </authorList>
    </citation>
    <scope>NUCLEOTIDE SEQUENCE [LARGE SCALE GENOMIC DNA]</scope>
    <source>
        <strain evidence="15">Ec32 / CCAP1310/4</strain>
    </source>
</reference>
<feature type="binding site" evidence="9">
    <location>
        <position position="37"/>
    </location>
    <ligand>
        <name>ATP</name>
        <dbReference type="ChEBI" id="CHEBI:30616"/>
    </ligand>
</feature>
<keyword evidence="15" id="KW-1185">Reference proteome</keyword>
<keyword evidence="5" id="KW-0418">Kinase</keyword>
<dbReference type="InterPro" id="IPR000719">
    <property type="entry name" value="Prot_kinase_dom"/>
</dbReference>
<dbReference type="GO" id="GO:0005524">
    <property type="term" value="F:ATP binding"/>
    <property type="evidence" value="ECO:0007669"/>
    <property type="project" value="UniProtKB-UniRule"/>
</dbReference>
<dbReference type="EMBL" id="FN648214">
    <property type="protein sequence ID" value="CBJ25899.1"/>
    <property type="molecule type" value="Genomic_DNA"/>
</dbReference>
<feature type="domain" description="Protein kinase" evidence="13">
    <location>
        <begin position="8"/>
        <end position="265"/>
    </location>
</feature>
<dbReference type="EMBL" id="FN649749">
    <property type="protein sequence ID" value="CBJ25899.1"/>
    <property type="molecule type" value="Genomic_DNA"/>
</dbReference>
<dbReference type="InterPro" id="IPR017441">
    <property type="entry name" value="Protein_kinase_ATP_BS"/>
</dbReference>
<evidence type="ECO:0000256" key="6">
    <source>
        <dbReference type="ARBA" id="ARBA00022840"/>
    </source>
</evidence>
<feature type="transmembrane region" description="Helical" evidence="12">
    <location>
        <begin position="194"/>
        <end position="211"/>
    </location>
</feature>
<evidence type="ECO:0000256" key="9">
    <source>
        <dbReference type="PROSITE-ProRule" id="PRU10141"/>
    </source>
</evidence>
<dbReference type="SMART" id="SM00220">
    <property type="entry name" value="S_TKc"/>
    <property type="match status" value="1"/>
</dbReference>
<organism evidence="14 15">
    <name type="scientific">Ectocarpus siliculosus</name>
    <name type="common">Brown alga</name>
    <name type="synonym">Conferva siliculosa</name>
    <dbReference type="NCBI Taxonomy" id="2880"/>
    <lineage>
        <taxon>Eukaryota</taxon>
        <taxon>Sar</taxon>
        <taxon>Stramenopiles</taxon>
        <taxon>Ochrophyta</taxon>
        <taxon>PX clade</taxon>
        <taxon>Phaeophyceae</taxon>
        <taxon>Ectocarpales</taxon>
        <taxon>Ectocarpaceae</taxon>
        <taxon>Ectocarpus</taxon>
    </lineage>
</organism>
<dbReference type="FunFam" id="3.30.200.20:FF:000096">
    <property type="entry name" value="Non-specific serine/threonine protein kinase"/>
    <property type="match status" value="1"/>
</dbReference>
<comment type="catalytic activity">
    <reaction evidence="8">
        <text>L-seryl-[protein] + ATP = O-phospho-L-seryl-[protein] + ADP + H(+)</text>
        <dbReference type="Rhea" id="RHEA:17989"/>
        <dbReference type="Rhea" id="RHEA-COMP:9863"/>
        <dbReference type="Rhea" id="RHEA-COMP:11604"/>
        <dbReference type="ChEBI" id="CHEBI:15378"/>
        <dbReference type="ChEBI" id="CHEBI:29999"/>
        <dbReference type="ChEBI" id="CHEBI:30616"/>
        <dbReference type="ChEBI" id="CHEBI:83421"/>
        <dbReference type="ChEBI" id="CHEBI:456216"/>
        <dbReference type="EC" id="2.7.11.1"/>
    </reaction>
</comment>
<accession>D7FMK2</accession>
<dbReference type="Proteomes" id="UP000002630">
    <property type="component" value="Linkage Group LG24"/>
</dbReference>
<dbReference type="PANTHER" id="PTHR43895">
    <property type="entry name" value="CALCIUM/CALMODULIN-DEPENDENT PROTEIN KINASE KINASE-RELATED"/>
    <property type="match status" value="1"/>
</dbReference>
<dbReference type="Pfam" id="PF00069">
    <property type="entry name" value="Pkinase"/>
    <property type="match status" value="1"/>
</dbReference>
<comment type="catalytic activity">
    <reaction evidence="7">
        <text>L-threonyl-[protein] + ATP = O-phospho-L-threonyl-[protein] + ADP + H(+)</text>
        <dbReference type="Rhea" id="RHEA:46608"/>
        <dbReference type="Rhea" id="RHEA-COMP:11060"/>
        <dbReference type="Rhea" id="RHEA-COMP:11605"/>
        <dbReference type="ChEBI" id="CHEBI:15378"/>
        <dbReference type="ChEBI" id="CHEBI:30013"/>
        <dbReference type="ChEBI" id="CHEBI:30616"/>
        <dbReference type="ChEBI" id="CHEBI:61977"/>
        <dbReference type="ChEBI" id="CHEBI:456216"/>
        <dbReference type="EC" id="2.7.11.1"/>
    </reaction>
</comment>
<dbReference type="PANTHER" id="PTHR43895:SF32">
    <property type="entry name" value="SERINE_THREONINE-PROTEIN KINASE CHK1"/>
    <property type="match status" value="1"/>
</dbReference>
<evidence type="ECO:0000313" key="15">
    <source>
        <dbReference type="Proteomes" id="UP000002630"/>
    </source>
</evidence>
<proteinExistence type="inferred from homology"/>
<dbReference type="OMA" id="FCKELME"/>
<dbReference type="PROSITE" id="PS00107">
    <property type="entry name" value="PROTEIN_KINASE_ATP"/>
    <property type="match status" value="1"/>
</dbReference>
<dbReference type="PROSITE" id="PS00108">
    <property type="entry name" value="PROTEIN_KINASE_ST"/>
    <property type="match status" value="1"/>
</dbReference>
<dbReference type="InterPro" id="IPR011009">
    <property type="entry name" value="Kinase-like_dom_sf"/>
</dbReference>
<evidence type="ECO:0000256" key="10">
    <source>
        <dbReference type="RuleBase" id="RU000304"/>
    </source>
</evidence>
<evidence type="ECO:0000256" key="2">
    <source>
        <dbReference type="ARBA" id="ARBA00022527"/>
    </source>
</evidence>
<dbReference type="Gene3D" id="3.30.310.80">
    <property type="entry name" value="Kinase associated domain 1, KA1"/>
    <property type="match status" value="1"/>
</dbReference>
<evidence type="ECO:0000313" key="14">
    <source>
        <dbReference type="EMBL" id="CBJ25899.1"/>
    </source>
</evidence>
<dbReference type="FunFam" id="1.10.510.10:FF:000279">
    <property type="entry name" value="Non-specific serine/threonine protein kinase"/>
    <property type="match status" value="1"/>
</dbReference>
<evidence type="ECO:0000256" key="7">
    <source>
        <dbReference type="ARBA" id="ARBA00047899"/>
    </source>
</evidence>
<keyword evidence="4 9" id="KW-0547">Nucleotide-binding</keyword>
<dbReference type="OrthoDB" id="193931at2759"/>
<dbReference type="SUPFAM" id="SSF56112">
    <property type="entry name" value="Protein kinase-like (PK-like)"/>
    <property type="match status" value="1"/>
</dbReference>
<dbReference type="AlphaFoldDB" id="D7FMK2"/>
<keyword evidence="2 10" id="KW-0723">Serine/threonine-protein kinase</keyword>
<evidence type="ECO:0000256" key="1">
    <source>
        <dbReference type="ARBA" id="ARBA00012513"/>
    </source>
</evidence>
<protein>
    <recommendedName>
        <fullName evidence="1">non-specific serine/threonine protein kinase</fullName>
        <ecNumber evidence="1">2.7.11.1</ecNumber>
    </recommendedName>
</protein>
<keyword evidence="12" id="KW-0472">Membrane</keyword>
<dbReference type="InParanoid" id="D7FMK2"/>
<evidence type="ECO:0000256" key="12">
    <source>
        <dbReference type="SAM" id="Phobius"/>
    </source>
</evidence>
<dbReference type="EC" id="2.7.11.1" evidence="1"/>
<name>D7FMK2_ECTSI</name>
<keyword evidence="6 9" id="KW-0067">ATP-binding</keyword>
<evidence type="ECO:0000256" key="5">
    <source>
        <dbReference type="ARBA" id="ARBA00022777"/>
    </source>
</evidence>
<evidence type="ECO:0000259" key="13">
    <source>
        <dbReference type="PROSITE" id="PS50011"/>
    </source>
</evidence>